<dbReference type="InterPro" id="IPR038726">
    <property type="entry name" value="PDDEXK_AddAB-type"/>
</dbReference>
<evidence type="ECO:0000313" key="3">
    <source>
        <dbReference type="Proteomes" id="UP000215086"/>
    </source>
</evidence>
<organism evidence="2 3">
    <name type="scientific">Thermogutta terrifontis</name>
    <dbReference type="NCBI Taxonomy" id="1331910"/>
    <lineage>
        <taxon>Bacteria</taxon>
        <taxon>Pseudomonadati</taxon>
        <taxon>Planctomycetota</taxon>
        <taxon>Planctomycetia</taxon>
        <taxon>Pirellulales</taxon>
        <taxon>Thermoguttaceae</taxon>
        <taxon>Thermogutta</taxon>
    </lineage>
</organism>
<feature type="domain" description="PD-(D/E)XK endonuclease-like" evidence="1">
    <location>
        <begin position="207"/>
        <end position="372"/>
    </location>
</feature>
<protein>
    <recommendedName>
        <fullName evidence="1">PD-(D/E)XK endonuclease-like domain-containing protein</fullName>
    </recommendedName>
</protein>
<proteinExistence type="predicted"/>
<accession>A0A286RDY7</accession>
<dbReference type="EMBL" id="CP018477">
    <property type="protein sequence ID" value="ASV74153.1"/>
    <property type="molecule type" value="Genomic_DNA"/>
</dbReference>
<evidence type="ECO:0000259" key="1">
    <source>
        <dbReference type="Pfam" id="PF12705"/>
    </source>
</evidence>
<dbReference type="Pfam" id="PF12705">
    <property type="entry name" value="PDDEXK_1"/>
    <property type="match status" value="2"/>
</dbReference>
<dbReference type="RefSeq" id="WP_095414558.1">
    <property type="nucleotide sequence ID" value="NZ_CP018477.1"/>
</dbReference>
<name>A0A286RDY7_9BACT</name>
<dbReference type="AlphaFoldDB" id="A0A286RDY7"/>
<dbReference type="Gene3D" id="3.90.320.10">
    <property type="match status" value="1"/>
</dbReference>
<gene>
    <name evidence="2" type="ORF">THTE_1551</name>
</gene>
<sequence length="392" mass="44011">MALGRRELPFEVPRYSLTGDILSFQRCPLQYRYYNGTSLPPSRPVQLWTGEFIHGVLEEAYRHWQQHRPPFPWPCTLTPWPPQPLPSQRAPNDIGVIGDAVEARLAADGKRPRNTKARDIAYQRATEAINLLGPDLFPLITDAERRISGTRPMPQLPQQHPARGDRYELTGVVDVISHVSMTANPQNRLVRTLQTRCPGLNPPFEIIIDYKAERRPPINDPRRRHHEWQVQTYAWLLTRLPQSTPVGAAMIVYVNELVPSQEDFQTLQQEVRNGTTDVIPSRGSADYYAITRWQPGAAIPSLSNDYRIERAIWIVAVSQASLTNAVAQIDTVVAQIETSACNEHNSGNILSNWAATGLDRDCVACDFKHFCPNPAPRSSSGSRRLTAPPAPG</sequence>
<dbReference type="OrthoDB" id="12430at2"/>
<feature type="domain" description="PD-(D/E)XK endonuclease-like" evidence="1">
    <location>
        <begin position="23"/>
        <end position="176"/>
    </location>
</feature>
<reference evidence="2 3" key="1">
    <citation type="journal article" name="Front. Microbiol.">
        <title>Sugar Metabolism of the First Thermophilic Planctomycete Thermogutta terrifontis: Comparative Genomic and Transcriptomic Approaches.</title>
        <authorList>
            <person name="Elcheninov A.G."/>
            <person name="Menzel P."/>
            <person name="Gudbergsdottir S.R."/>
            <person name="Slesarev A.I."/>
            <person name="Kadnikov V.V."/>
            <person name="Krogh A."/>
            <person name="Bonch-Osmolovskaya E.A."/>
            <person name="Peng X."/>
            <person name="Kublanov I.V."/>
        </authorList>
    </citation>
    <scope>NUCLEOTIDE SEQUENCE [LARGE SCALE GENOMIC DNA]</scope>
    <source>
        <strain evidence="2 3">R1</strain>
    </source>
</reference>
<dbReference type="KEGG" id="ttf:THTE_1551"/>
<dbReference type="Proteomes" id="UP000215086">
    <property type="component" value="Chromosome"/>
</dbReference>
<evidence type="ECO:0000313" key="2">
    <source>
        <dbReference type="EMBL" id="ASV74153.1"/>
    </source>
</evidence>
<dbReference type="InterPro" id="IPR011604">
    <property type="entry name" value="PDDEXK-like_dom_sf"/>
</dbReference>
<keyword evidence="3" id="KW-1185">Reference proteome</keyword>